<dbReference type="Proteomes" id="UP000595663">
    <property type="component" value="Chromosome"/>
</dbReference>
<proteinExistence type="predicted"/>
<feature type="transmembrane region" description="Helical" evidence="1">
    <location>
        <begin position="68"/>
        <end position="87"/>
    </location>
</feature>
<gene>
    <name evidence="2" type="ORF">AMJAP_1413</name>
</gene>
<dbReference type="EMBL" id="AP014545">
    <property type="protein sequence ID" value="BBB26008.1"/>
    <property type="molecule type" value="Genomic_DNA"/>
</dbReference>
<dbReference type="OrthoDB" id="5738125at2"/>
<keyword evidence="1" id="KW-0472">Membrane</keyword>
<keyword evidence="3" id="KW-1185">Reference proteome</keyword>
<dbReference type="KEGG" id="ajp:AMJAP_1413"/>
<protein>
    <recommendedName>
        <fullName evidence="4">DUF2069 domain-containing protein</fullName>
    </recommendedName>
</protein>
<dbReference type="Pfam" id="PF09842">
    <property type="entry name" value="DUF2069"/>
    <property type="match status" value="1"/>
</dbReference>
<dbReference type="InterPro" id="IPR018643">
    <property type="entry name" value="DUF2069_membrane"/>
</dbReference>
<keyword evidence="1" id="KW-1133">Transmembrane helix</keyword>
<dbReference type="AlphaFoldDB" id="A0A7R6PM85"/>
<name>A0A7R6PM85_9GAMM</name>
<evidence type="ECO:0000313" key="2">
    <source>
        <dbReference type="EMBL" id="BBB26008.1"/>
    </source>
</evidence>
<feature type="transmembrane region" description="Helical" evidence="1">
    <location>
        <begin position="43"/>
        <end position="61"/>
    </location>
</feature>
<accession>A0A7R6PM85</accession>
<evidence type="ECO:0000256" key="1">
    <source>
        <dbReference type="SAM" id="Phobius"/>
    </source>
</evidence>
<feature type="transmembrane region" description="Helical" evidence="1">
    <location>
        <begin position="93"/>
        <end position="114"/>
    </location>
</feature>
<keyword evidence="1" id="KW-0812">Transmembrane</keyword>
<sequence>MQATLAKKVAISRAATLFSYFGLLFLLTAWHLVIAPPATANPYIIWAFQAVPLMMFFPVILNKNLRGHIWLCFFITVYFMHSVTIAMSSHSSAYLALIETLLVTSLFTGAMMYARWKSKLNKLEQGQA</sequence>
<evidence type="ECO:0000313" key="3">
    <source>
        <dbReference type="Proteomes" id="UP000595663"/>
    </source>
</evidence>
<dbReference type="RefSeq" id="WP_019621614.1">
    <property type="nucleotide sequence ID" value="NZ_AP014545.1"/>
</dbReference>
<evidence type="ECO:0008006" key="4">
    <source>
        <dbReference type="Google" id="ProtNLM"/>
    </source>
</evidence>
<reference evidence="2 3" key="1">
    <citation type="journal article" date="2008" name="Int. J. Syst. Evol. Microbiol.">
        <title>Amphritea japonica sp. nov. and Amphritea balenae sp. nov., isolated from the sediment adjacent to sperm whale carcasses off Kagoshima, Japan.</title>
        <authorList>
            <person name="Miyazaki M."/>
            <person name="Nogi Y."/>
            <person name="Fujiwara Y."/>
            <person name="Kawato M."/>
            <person name="Nagahama T."/>
            <person name="Kubokawa K."/>
            <person name="Horikoshi K."/>
        </authorList>
    </citation>
    <scope>NUCLEOTIDE SEQUENCE [LARGE SCALE GENOMIC DNA]</scope>
    <source>
        <strain evidence="2 3">ATCC BAA-1530</strain>
    </source>
</reference>
<feature type="transmembrane region" description="Helical" evidence="1">
    <location>
        <begin position="17"/>
        <end position="37"/>
    </location>
</feature>
<organism evidence="2 3">
    <name type="scientific">Amphritea japonica ATCC BAA-1530</name>
    <dbReference type="NCBI Taxonomy" id="1278309"/>
    <lineage>
        <taxon>Bacteria</taxon>
        <taxon>Pseudomonadati</taxon>
        <taxon>Pseudomonadota</taxon>
        <taxon>Gammaproteobacteria</taxon>
        <taxon>Oceanospirillales</taxon>
        <taxon>Oceanospirillaceae</taxon>
        <taxon>Amphritea</taxon>
    </lineage>
</organism>